<keyword evidence="9" id="KW-1185">Reference proteome</keyword>
<evidence type="ECO:0000256" key="3">
    <source>
        <dbReference type="ARBA" id="ARBA00022989"/>
    </source>
</evidence>
<comment type="catalytic activity">
    <reaction evidence="5">
        <text>a quinone + NADH + 5 H(+)(in) = a quinol + NAD(+) + 4 H(+)(out)</text>
        <dbReference type="Rhea" id="RHEA:57888"/>
        <dbReference type="ChEBI" id="CHEBI:15378"/>
        <dbReference type="ChEBI" id="CHEBI:24646"/>
        <dbReference type="ChEBI" id="CHEBI:57540"/>
        <dbReference type="ChEBI" id="CHEBI:57945"/>
        <dbReference type="ChEBI" id="CHEBI:132124"/>
    </reaction>
</comment>
<dbReference type="OrthoDB" id="9811718at2"/>
<evidence type="ECO:0000256" key="6">
    <source>
        <dbReference type="RuleBase" id="RU000320"/>
    </source>
</evidence>
<name>A0A1I1E3D0_9ACTN</name>
<dbReference type="Pfam" id="PF00361">
    <property type="entry name" value="Proton_antipo_M"/>
    <property type="match status" value="1"/>
</dbReference>
<dbReference type="InterPro" id="IPR001750">
    <property type="entry name" value="ND/Mrp_TM"/>
</dbReference>
<keyword evidence="5" id="KW-1278">Translocase</keyword>
<comment type="similarity">
    <text evidence="5">Belongs to the complex I subunit 2 family.</text>
</comment>
<evidence type="ECO:0000256" key="4">
    <source>
        <dbReference type="ARBA" id="ARBA00023136"/>
    </source>
</evidence>
<dbReference type="HAMAP" id="MF_00445">
    <property type="entry name" value="NDH1_NuoN_1"/>
    <property type="match status" value="1"/>
</dbReference>
<dbReference type="Proteomes" id="UP000199207">
    <property type="component" value="Unassembled WGS sequence"/>
</dbReference>
<dbReference type="GO" id="GO:0012505">
    <property type="term" value="C:endomembrane system"/>
    <property type="evidence" value="ECO:0007669"/>
    <property type="project" value="UniProtKB-SubCell"/>
</dbReference>
<dbReference type="GO" id="GO:0050136">
    <property type="term" value="F:NADH dehydrogenase (quinone) (non-electrogenic) activity"/>
    <property type="evidence" value="ECO:0007669"/>
    <property type="project" value="UniProtKB-UniRule"/>
</dbReference>
<dbReference type="GO" id="GO:0048038">
    <property type="term" value="F:quinone binding"/>
    <property type="evidence" value="ECO:0007669"/>
    <property type="project" value="UniProtKB-KW"/>
</dbReference>
<feature type="transmembrane region" description="Helical" evidence="5">
    <location>
        <begin position="258"/>
        <end position="281"/>
    </location>
</feature>
<feature type="transmembrane region" description="Helical" evidence="5">
    <location>
        <begin position="224"/>
        <end position="246"/>
    </location>
</feature>
<comment type="subunit">
    <text evidence="5">NDH-1 is composed of 14 different subunits. Subunits NuoA, H, J, K, L, M, N constitute the membrane sector of the complex.</text>
</comment>
<keyword evidence="5" id="KW-0813">Transport</keyword>
<protein>
    <recommendedName>
        <fullName evidence="5">NADH-quinone oxidoreductase subunit N</fullName>
        <ecNumber evidence="5">7.1.1.-</ecNumber>
    </recommendedName>
    <alternativeName>
        <fullName evidence="5">NADH dehydrogenase I subunit N</fullName>
    </alternativeName>
    <alternativeName>
        <fullName evidence="5">NDH-1 subunit N</fullName>
    </alternativeName>
</protein>
<comment type="subcellular location">
    <subcellularLocation>
        <location evidence="5">Cell membrane</location>
        <topology evidence="5">Multi-pass membrane protein</topology>
    </subcellularLocation>
    <subcellularLocation>
        <location evidence="1">Endomembrane system</location>
        <topology evidence="1">Multi-pass membrane protein</topology>
    </subcellularLocation>
    <subcellularLocation>
        <location evidence="6">Membrane</location>
        <topology evidence="6">Multi-pass membrane protein</topology>
    </subcellularLocation>
</comment>
<feature type="transmembrane region" description="Helical" evidence="5">
    <location>
        <begin position="321"/>
        <end position="343"/>
    </location>
</feature>
<dbReference type="GO" id="GO:0042773">
    <property type="term" value="P:ATP synthesis coupled electron transport"/>
    <property type="evidence" value="ECO:0007669"/>
    <property type="project" value="InterPro"/>
</dbReference>
<dbReference type="AlphaFoldDB" id="A0A1I1E3D0"/>
<keyword evidence="2 5" id="KW-0812">Transmembrane</keyword>
<feature type="transmembrane region" description="Helical" evidence="5">
    <location>
        <begin position="349"/>
        <end position="375"/>
    </location>
</feature>
<dbReference type="InterPro" id="IPR010096">
    <property type="entry name" value="NADH-Q_OxRdtase_suN/2"/>
</dbReference>
<keyword evidence="5" id="KW-0874">Quinone</keyword>
<evidence type="ECO:0000313" key="9">
    <source>
        <dbReference type="Proteomes" id="UP000199207"/>
    </source>
</evidence>
<feature type="transmembrane region" description="Helical" evidence="5">
    <location>
        <begin position="431"/>
        <end position="451"/>
    </location>
</feature>
<keyword evidence="4 5" id="KW-0472">Membrane</keyword>
<gene>
    <name evidence="5" type="primary">nuoN</name>
    <name evidence="8" type="ORF">SAMN05421773_101108</name>
</gene>
<keyword evidence="5" id="KW-0520">NAD</keyword>
<comment type="function">
    <text evidence="5">NDH-1 shuttles electrons from NADH, via FMN and iron-sulfur (Fe-S) centers, to quinones in the respiratory chain. The immediate electron acceptor for the enzyme in this species is believed to be a menaquinone. Couples the redox reaction to proton translocation (for every two electrons transferred, four hydrogen ions are translocated across the cytoplasmic membrane), and thus conserves the redox energy in a proton gradient.</text>
</comment>
<keyword evidence="3 5" id="KW-1133">Transmembrane helix</keyword>
<feature type="transmembrane region" description="Helical" evidence="5">
    <location>
        <begin position="500"/>
        <end position="525"/>
    </location>
</feature>
<evidence type="ECO:0000256" key="5">
    <source>
        <dbReference type="HAMAP-Rule" id="MF_00445"/>
    </source>
</evidence>
<feature type="transmembrane region" description="Helical" evidence="5">
    <location>
        <begin position="83"/>
        <end position="104"/>
    </location>
</feature>
<organism evidence="8 9">
    <name type="scientific">Streptomyces aidingensis</name>
    <dbReference type="NCBI Taxonomy" id="910347"/>
    <lineage>
        <taxon>Bacteria</taxon>
        <taxon>Bacillati</taxon>
        <taxon>Actinomycetota</taxon>
        <taxon>Actinomycetes</taxon>
        <taxon>Kitasatosporales</taxon>
        <taxon>Streptomycetaceae</taxon>
        <taxon>Streptomyces</taxon>
    </lineage>
</organism>
<dbReference type="STRING" id="910347.SAMN05421773_101108"/>
<dbReference type="GO" id="GO:0008137">
    <property type="term" value="F:NADH dehydrogenase (ubiquinone) activity"/>
    <property type="evidence" value="ECO:0007669"/>
    <property type="project" value="InterPro"/>
</dbReference>
<dbReference type="GO" id="GO:0005886">
    <property type="term" value="C:plasma membrane"/>
    <property type="evidence" value="ECO:0007669"/>
    <property type="project" value="UniProtKB-SubCell"/>
</dbReference>
<sequence>MNLIQTVDWAVIAPPAITAATALALLLADAALPKTWPGARRAGPLGALALLGIVLAGLSLYPLRSGDRATFCLTEGAGHCSYLADSFALIVQTLVLAGALLTVLISLPELGGRPGRPPLPPGEFWFLLLSSVTGAVLLPAARDLATLLLALEATTLPAYALVGLRRAGRAPEAALKFFLSSVTATAIGLLGISFVYAGAGSLFLAEIATALPEADPALATLAEAGVVLTLVAFAFKVSAVPFHFWVPETYLGAPLPVAGYLSVVSKTAGLAGLILVTAGAFPGFGDLWGPAVAVLAGLTMTAGNTAALRTRPDAPHSAVRLLAWSSIAQAGYLLVPLAAAAYAEDSAAALNAVGATVAYALMYAVVNLGAFAVVVRAAAGHRVADHRGLARRRPLTALAMGFFLLCLAGLPPGVVGLFAKVAVLRAAVDSGLGVLAVVAAVNVVIGLVYYLRWTAVLFREPAAPGPEPEPVSAEEGPLHTATATVTAAATAVRTRTGAPAALAVALAAVAALVLSGWPQIILHFASGGLF</sequence>
<dbReference type="EC" id="7.1.1.-" evidence="5"/>
<feature type="transmembrane region" description="Helical" evidence="5">
    <location>
        <begin position="12"/>
        <end position="32"/>
    </location>
</feature>
<feature type="transmembrane region" description="Helical" evidence="5">
    <location>
        <begin position="147"/>
        <end position="165"/>
    </location>
</feature>
<dbReference type="PANTHER" id="PTHR22773">
    <property type="entry name" value="NADH DEHYDROGENASE"/>
    <property type="match status" value="1"/>
</dbReference>
<evidence type="ECO:0000259" key="7">
    <source>
        <dbReference type="Pfam" id="PF00361"/>
    </source>
</evidence>
<reference evidence="8 9" key="1">
    <citation type="submission" date="2016-10" db="EMBL/GenBank/DDBJ databases">
        <authorList>
            <person name="de Groot N.N."/>
        </authorList>
    </citation>
    <scope>NUCLEOTIDE SEQUENCE [LARGE SCALE GENOMIC DNA]</scope>
    <source>
        <strain evidence="8 9">CGMCC 4.5739</strain>
    </source>
</reference>
<dbReference type="RefSeq" id="WP_093836587.1">
    <property type="nucleotide sequence ID" value="NZ_FOLM01000001.1"/>
</dbReference>
<feature type="transmembrane region" description="Helical" evidence="5">
    <location>
        <begin position="44"/>
        <end position="63"/>
    </location>
</feature>
<feature type="transmembrane region" description="Helical" evidence="5">
    <location>
        <begin position="287"/>
        <end position="309"/>
    </location>
</feature>
<feature type="transmembrane region" description="Helical" evidence="5">
    <location>
        <begin position="395"/>
        <end position="419"/>
    </location>
</feature>
<evidence type="ECO:0000256" key="1">
    <source>
        <dbReference type="ARBA" id="ARBA00004127"/>
    </source>
</evidence>
<feature type="domain" description="NADH:quinone oxidoreductase/Mrp antiporter transmembrane" evidence="7">
    <location>
        <begin position="141"/>
        <end position="445"/>
    </location>
</feature>
<dbReference type="EMBL" id="FOLM01000001">
    <property type="protein sequence ID" value="SFB81681.1"/>
    <property type="molecule type" value="Genomic_DNA"/>
</dbReference>
<evidence type="ECO:0000313" key="8">
    <source>
        <dbReference type="EMBL" id="SFB81681.1"/>
    </source>
</evidence>
<feature type="transmembrane region" description="Helical" evidence="5">
    <location>
        <begin position="177"/>
        <end position="204"/>
    </location>
</feature>
<evidence type="ECO:0000256" key="2">
    <source>
        <dbReference type="ARBA" id="ARBA00022692"/>
    </source>
</evidence>
<keyword evidence="5" id="KW-1003">Cell membrane</keyword>
<proteinExistence type="inferred from homology"/>
<accession>A0A1I1E3D0</accession>